<dbReference type="PANTHER" id="PTHR48027">
    <property type="entry name" value="HETEROGENEOUS NUCLEAR RIBONUCLEOPROTEIN 87F-RELATED"/>
    <property type="match status" value="1"/>
</dbReference>
<feature type="domain" description="RRM" evidence="7">
    <location>
        <begin position="74"/>
        <end position="152"/>
    </location>
</feature>
<dbReference type="EMBL" id="LNIX01000002">
    <property type="protein sequence ID" value="OXA59652.1"/>
    <property type="molecule type" value="Genomic_DNA"/>
</dbReference>
<dbReference type="GO" id="GO:0003729">
    <property type="term" value="F:mRNA binding"/>
    <property type="evidence" value="ECO:0007669"/>
    <property type="project" value="UniProtKB-ARBA"/>
</dbReference>
<dbReference type="GO" id="GO:0005737">
    <property type="term" value="C:cytoplasm"/>
    <property type="evidence" value="ECO:0007669"/>
    <property type="project" value="UniProtKB-ARBA"/>
</dbReference>
<feature type="compositionally biased region" description="Polar residues" evidence="6">
    <location>
        <begin position="282"/>
        <end position="291"/>
    </location>
</feature>
<feature type="region of interest" description="Disordered" evidence="6">
    <location>
        <begin position="1"/>
        <end position="46"/>
    </location>
</feature>
<dbReference type="STRING" id="158441.A0A226EPV6"/>
<dbReference type="InterPro" id="IPR002343">
    <property type="entry name" value="Hud_Sxl_RNA"/>
</dbReference>
<proteinExistence type="predicted"/>
<evidence type="ECO:0000256" key="4">
    <source>
        <dbReference type="ARBA" id="ARBA00023242"/>
    </source>
</evidence>
<feature type="compositionally biased region" description="Basic residues" evidence="6">
    <location>
        <begin position="292"/>
        <end position="303"/>
    </location>
</feature>
<dbReference type="Pfam" id="PF00076">
    <property type="entry name" value="RRM_1"/>
    <property type="match status" value="2"/>
</dbReference>
<keyword evidence="2" id="KW-0677">Repeat</keyword>
<dbReference type="InterPro" id="IPR052462">
    <property type="entry name" value="SLIRP/GR-RBP-like"/>
</dbReference>
<evidence type="ECO:0000256" key="3">
    <source>
        <dbReference type="ARBA" id="ARBA00022884"/>
    </source>
</evidence>
<dbReference type="InterPro" id="IPR035979">
    <property type="entry name" value="RBD_domain_sf"/>
</dbReference>
<evidence type="ECO:0000313" key="9">
    <source>
        <dbReference type="Proteomes" id="UP000198287"/>
    </source>
</evidence>
<evidence type="ECO:0000256" key="1">
    <source>
        <dbReference type="ARBA" id="ARBA00004123"/>
    </source>
</evidence>
<evidence type="ECO:0000256" key="6">
    <source>
        <dbReference type="SAM" id="MobiDB-lite"/>
    </source>
</evidence>
<dbReference type="FunFam" id="3.30.70.330:FF:000205">
    <property type="entry name" value="Sex lethal, isoform B"/>
    <property type="match status" value="1"/>
</dbReference>
<organism evidence="8 9">
    <name type="scientific">Folsomia candida</name>
    <name type="common">Springtail</name>
    <dbReference type="NCBI Taxonomy" id="158441"/>
    <lineage>
        <taxon>Eukaryota</taxon>
        <taxon>Metazoa</taxon>
        <taxon>Ecdysozoa</taxon>
        <taxon>Arthropoda</taxon>
        <taxon>Hexapoda</taxon>
        <taxon>Collembola</taxon>
        <taxon>Entomobryomorpha</taxon>
        <taxon>Isotomoidea</taxon>
        <taxon>Isotomidae</taxon>
        <taxon>Proisotominae</taxon>
        <taxon>Folsomia</taxon>
    </lineage>
</organism>
<dbReference type="GO" id="GO:0009967">
    <property type="term" value="P:positive regulation of signal transduction"/>
    <property type="evidence" value="ECO:0007669"/>
    <property type="project" value="UniProtKB-ARBA"/>
</dbReference>
<dbReference type="PRINTS" id="PR00961">
    <property type="entry name" value="HUDSXLRNA"/>
</dbReference>
<dbReference type="SUPFAM" id="SSF54928">
    <property type="entry name" value="RNA-binding domain, RBD"/>
    <property type="match status" value="2"/>
</dbReference>
<evidence type="ECO:0000256" key="2">
    <source>
        <dbReference type="ARBA" id="ARBA00022737"/>
    </source>
</evidence>
<dbReference type="SMART" id="SM00360">
    <property type="entry name" value="RRM"/>
    <property type="match status" value="2"/>
</dbReference>
<dbReference type="Gene3D" id="3.30.70.330">
    <property type="match status" value="2"/>
</dbReference>
<dbReference type="GO" id="GO:0050686">
    <property type="term" value="P:negative regulation of mRNA processing"/>
    <property type="evidence" value="ECO:0007669"/>
    <property type="project" value="UniProtKB-ARBA"/>
</dbReference>
<dbReference type="AlphaFoldDB" id="A0A226EPV6"/>
<dbReference type="GO" id="GO:0010629">
    <property type="term" value="P:negative regulation of gene expression"/>
    <property type="evidence" value="ECO:0007669"/>
    <property type="project" value="UniProtKB-ARBA"/>
</dbReference>
<dbReference type="GO" id="GO:0005634">
    <property type="term" value="C:nucleus"/>
    <property type="evidence" value="ECO:0007669"/>
    <property type="project" value="UniProtKB-SubCell"/>
</dbReference>
<dbReference type="GO" id="GO:0008266">
    <property type="term" value="F:poly(U) RNA binding"/>
    <property type="evidence" value="ECO:0007669"/>
    <property type="project" value="UniProtKB-ARBA"/>
</dbReference>
<dbReference type="FunFam" id="3.30.70.330:FF:000383">
    <property type="entry name" value="Sex lethal, isoform D"/>
    <property type="match status" value="1"/>
</dbReference>
<sequence>MDVLEPLPNPVQHFNQEEDEDEYGNNEASGQVTRSRRDFLSSPTTHSCEMSDTEDLCNNSMTFFDTEEDFLTKRHLIVNYLPQTFTDAELYNTFSPFGPLDSVRIMKDSETGYSFGFGFVNFTTDEVAIAAQRAMNGFEVATKKIKVSFARPPSDDIKHTNLYITNLPRNITEPELLNIFKPFGPIIQKKLLRDKYTNLPRGVAFIRYEKRDQASTAIMKLNNCIPPGCAEPLRVRLAEDHGKQKAAYLSGFQAGMMVPKRSSNNSNKNGKWKAGRGKSRSKNNNTTTKSRQYSHVRKQHDNN</sequence>
<accession>A0A226EPV6</accession>
<keyword evidence="4" id="KW-0539">Nucleus</keyword>
<protein>
    <submittedName>
        <fullName evidence="8">Protein sex-lethal</fullName>
    </submittedName>
</protein>
<dbReference type="Proteomes" id="UP000198287">
    <property type="component" value="Unassembled WGS sequence"/>
</dbReference>
<feature type="domain" description="RRM" evidence="7">
    <location>
        <begin position="160"/>
        <end position="240"/>
    </location>
</feature>
<reference evidence="8 9" key="1">
    <citation type="submission" date="2015-12" db="EMBL/GenBank/DDBJ databases">
        <title>The genome of Folsomia candida.</title>
        <authorList>
            <person name="Faddeeva A."/>
            <person name="Derks M.F."/>
            <person name="Anvar Y."/>
            <person name="Smit S."/>
            <person name="Van Straalen N."/>
            <person name="Roelofs D."/>
        </authorList>
    </citation>
    <scope>NUCLEOTIDE SEQUENCE [LARGE SCALE GENOMIC DNA]</scope>
    <source>
        <strain evidence="8 9">VU population</strain>
        <tissue evidence="8">Whole body</tissue>
    </source>
</reference>
<keyword evidence="9" id="KW-1185">Reference proteome</keyword>
<dbReference type="OrthoDB" id="266020at2759"/>
<dbReference type="PROSITE" id="PS50102">
    <property type="entry name" value="RRM"/>
    <property type="match status" value="2"/>
</dbReference>
<name>A0A226EPV6_FOLCA</name>
<evidence type="ECO:0000313" key="8">
    <source>
        <dbReference type="EMBL" id="OXA59652.1"/>
    </source>
</evidence>
<dbReference type="InterPro" id="IPR012677">
    <property type="entry name" value="Nucleotide-bd_a/b_plait_sf"/>
</dbReference>
<feature type="compositionally biased region" description="Low complexity" evidence="6">
    <location>
        <begin position="260"/>
        <end position="269"/>
    </location>
</feature>
<gene>
    <name evidence="8" type="ORF">Fcan01_06159</name>
</gene>
<keyword evidence="3 5" id="KW-0694">RNA-binding</keyword>
<dbReference type="GO" id="GO:1990904">
    <property type="term" value="C:ribonucleoprotein complex"/>
    <property type="evidence" value="ECO:0007669"/>
    <property type="project" value="InterPro"/>
</dbReference>
<feature type="compositionally biased region" description="Basic residues" evidence="6">
    <location>
        <begin position="270"/>
        <end position="281"/>
    </location>
</feature>
<comment type="subcellular location">
    <subcellularLocation>
        <location evidence="1">Nucleus</location>
    </subcellularLocation>
</comment>
<feature type="region of interest" description="Disordered" evidence="6">
    <location>
        <begin position="257"/>
        <end position="303"/>
    </location>
</feature>
<comment type="caution">
    <text evidence="8">The sequence shown here is derived from an EMBL/GenBank/DDBJ whole genome shotgun (WGS) entry which is preliminary data.</text>
</comment>
<evidence type="ECO:0000259" key="7">
    <source>
        <dbReference type="PROSITE" id="PS50102"/>
    </source>
</evidence>
<dbReference type="InterPro" id="IPR000504">
    <property type="entry name" value="RRM_dom"/>
</dbReference>
<evidence type="ECO:0000256" key="5">
    <source>
        <dbReference type="PROSITE-ProRule" id="PRU00176"/>
    </source>
</evidence>